<gene>
    <name evidence="2" type="ORF">AB0L03_12120</name>
</gene>
<proteinExistence type="predicted"/>
<evidence type="ECO:0000256" key="1">
    <source>
        <dbReference type="SAM" id="MobiDB-lite"/>
    </source>
</evidence>
<dbReference type="RefSeq" id="WP_366087826.1">
    <property type="nucleotide sequence ID" value="NZ_JBFASG010000009.1"/>
</dbReference>
<accession>A0ABV3ITL9</accession>
<name>A0ABV3ITL9_9ACTN</name>
<protein>
    <submittedName>
        <fullName evidence="2">Uncharacterized protein</fullName>
    </submittedName>
</protein>
<feature type="region of interest" description="Disordered" evidence="1">
    <location>
        <begin position="38"/>
        <end position="57"/>
    </location>
</feature>
<feature type="compositionally biased region" description="Basic and acidic residues" evidence="1">
    <location>
        <begin position="574"/>
        <end position="594"/>
    </location>
</feature>
<dbReference type="Proteomes" id="UP001552479">
    <property type="component" value="Unassembled WGS sequence"/>
</dbReference>
<comment type="caution">
    <text evidence="2">The sequence shown here is derived from an EMBL/GenBank/DDBJ whole genome shotgun (WGS) entry which is preliminary data.</text>
</comment>
<dbReference type="EMBL" id="JBFASG010000009">
    <property type="protein sequence ID" value="MEV4923580.1"/>
    <property type="molecule type" value="Genomic_DNA"/>
</dbReference>
<feature type="compositionally biased region" description="Pro residues" evidence="1">
    <location>
        <begin position="350"/>
        <end position="365"/>
    </location>
</feature>
<feature type="compositionally biased region" description="Low complexity" evidence="1">
    <location>
        <begin position="339"/>
        <end position="349"/>
    </location>
</feature>
<organism evidence="2 3">
    <name type="scientific">Streptomyces roseoverticillatus</name>
    <dbReference type="NCBI Taxonomy" id="66429"/>
    <lineage>
        <taxon>Bacteria</taxon>
        <taxon>Bacillati</taxon>
        <taxon>Actinomycetota</taxon>
        <taxon>Actinomycetes</taxon>
        <taxon>Kitasatosporales</taxon>
        <taxon>Streptomycetaceae</taxon>
        <taxon>Streptomyces</taxon>
    </lineage>
</organism>
<reference evidence="2 3" key="1">
    <citation type="submission" date="2024-06" db="EMBL/GenBank/DDBJ databases">
        <title>The Natural Products Discovery Center: Release of the First 8490 Sequenced Strains for Exploring Actinobacteria Biosynthetic Diversity.</title>
        <authorList>
            <person name="Kalkreuter E."/>
            <person name="Kautsar S.A."/>
            <person name="Yang D."/>
            <person name="Bader C.D."/>
            <person name="Teijaro C.N."/>
            <person name="Fluegel L."/>
            <person name="Davis C.M."/>
            <person name="Simpson J.R."/>
            <person name="Lauterbach L."/>
            <person name="Steele A.D."/>
            <person name="Gui C."/>
            <person name="Meng S."/>
            <person name="Li G."/>
            <person name="Viehrig K."/>
            <person name="Ye F."/>
            <person name="Su P."/>
            <person name="Kiefer A.F."/>
            <person name="Nichols A."/>
            <person name="Cepeda A.J."/>
            <person name="Yan W."/>
            <person name="Fan B."/>
            <person name="Jiang Y."/>
            <person name="Adhikari A."/>
            <person name="Zheng C.-J."/>
            <person name="Schuster L."/>
            <person name="Cowan T.M."/>
            <person name="Smanski M.J."/>
            <person name="Chevrette M.G."/>
            <person name="De Carvalho L.P.S."/>
            <person name="Shen B."/>
        </authorList>
    </citation>
    <scope>NUCLEOTIDE SEQUENCE [LARGE SCALE GENOMIC DNA]</scope>
    <source>
        <strain evidence="2 3">NPDC053791</strain>
    </source>
</reference>
<evidence type="ECO:0000313" key="3">
    <source>
        <dbReference type="Proteomes" id="UP001552479"/>
    </source>
</evidence>
<feature type="compositionally biased region" description="Basic and acidic residues" evidence="1">
    <location>
        <begin position="321"/>
        <end position="331"/>
    </location>
</feature>
<feature type="compositionally biased region" description="Low complexity" evidence="1">
    <location>
        <begin position="598"/>
        <end position="609"/>
    </location>
</feature>
<sequence length="668" mass="69611">MRRPAFTVTANGSYAARLALDGATGGWFPERWTLDGPEPYAVPLPGSQPEEPDSEVQPLADGRVLIRRRVAERHTLSLLYPTGPGTGELPVGAVECARLSLLPPAPGGASVYGLVHAERATALWRLHGGSFGPERVVDVPGRCTGGAWLDRTGRLLALDRELDGRTKTVVVDLERGGETSPLLQITEDSNDRLLLADPYSGLLLVRSDAPGQDRLGWGVLGSARPVRFPECLRPAGAVLTPFATQPGQELTPEGCAVAFRVEGATGSWVGVWRPSGKQLQQFPAPAGWLVGAGLWTSGGELRLPFVTPYVRCGLARLRLPEAERGETRDTAGRGGAPSGAGPAAGAAEPAAPPPGAPSAPQPLPQVPRAAPEQAAPPLHEVPRPGLTQEQPLLQAPPRTEPGPSGAGAQVSPGAPQAPLLREAEQPVPRPEAVVPPLLHEASRAASPMPSRPEPGVAKPPQSPLLHKVSRPASPPLPWPEASVAVPPESPLLREAKQPVSPLPSRPETPAAAPLLQEAPRPASPPLSRPEPDVPAPSQPVPLLQEVPRPVPCPEPQFPSMRDVPRADETPQADRPAHHEHAPPQDGPLLERPHEGLSPGVPQAGPQGPVSMPPAGAPARSEAPASVWTAVDPAGGPGLSGAPMPGAWSVAASRPVPLQQAPLGREPRA</sequence>
<feature type="region of interest" description="Disordered" evidence="1">
    <location>
        <begin position="321"/>
        <end position="668"/>
    </location>
</feature>
<keyword evidence="3" id="KW-1185">Reference proteome</keyword>
<evidence type="ECO:0000313" key="2">
    <source>
        <dbReference type="EMBL" id="MEV4923580.1"/>
    </source>
</evidence>
<feature type="compositionally biased region" description="Pro residues" evidence="1">
    <location>
        <begin position="521"/>
        <end position="539"/>
    </location>
</feature>